<organism evidence="3 4">
    <name type="scientific">Bryocella elongata</name>
    <dbReference type="NCBI Taxonomy" id="863522"/>
    <lineage>
        <taxon>Bacteria</taxon>
        <taxon>Pseudomonadati</taxon>
        <taxon>Acidobacteriota</taxon>
        <taxon>Terriglobia</taxon>
        <taxon>Terriglobales</taxon>
        <taxon>Acidobacteriaceae</taxon>
        <taxon>Bryocella</taxon>
    </lineage>
</organism>
<proteinExistence type="predicted"/>
<feature type="transmembrane region" description="Helical" evidence="1">
    <location>
        <begin position="40"/>
        <end position="63"/>
    </location>
</feature>
<accession>A0A1H6B6M5</accession>
<feature type="chain" id="PRO_5009293398" evidence="2">
    <location>
        <begin position="22"/>
        <end position="83"/>
    </location>
</feature>
<name>A0A1H6B6M5_9BACT</name>
<dbReference type="RefSeq" id="WP_235011680.1">
    <property type="nucleotide sequence ID" value="NZ_FNVA01000006.1"/>
</dbReference>
<keyword evidence="1" id="KW-0812">Transmembrane</keyword>
<protein>
    <submittedName>
        <fullName evidence="3">Uncharacterized protein</fullName>
    </submittedName>
</protein>
<feature type="signal peptide" evidence="2">
    <location>
        <begin position="1"/>
        <end position="21"/>
    </location>
</feature>
<dbReference type="AlphaFoldDB" id="A0A1H6B6M5"/>
<keyword evidence="4" id="KW-1185">Reference proteome</keyword>
<evidence type="ECO:0000313" key="3">
    <source>
        <dbReference type="EMBL" id="SEG55786.1"/>
    </source>
</evidence>
<dbReference type="Proteomes" id="UP000236728">
    <property type="component" value="Unassembled WGS sequence"/>
</dbReference>
<sequence length="83" mass="9288">MRRALPKIAGIVLLASQSVLAAQTNCSETSDPLACHLEQFLHWLHFAAVALGVLLVVVVVVAIRITRRKRNSDDPLFRKETRR</sequence>
<evidence type="ECO:0000256" key="1">
    <source>
        <dbReference type="SAM" id="Phobius"/>
    </source>
</evidence>
<keyword evidence="1" id="KW-1133">Transmembrane helix</keyword>
<keyword evidence="1" id="KW-0472">Membrane</keyword>
<evidence type="ECO:0000256" key="2">
    <source>
        <dbReference type="SAM" id="SignalP"/>
    </source>
</evidence>
<evidence type="ECO:0000313" key="4">
    <source>
        <dbReference type="Proteomes" id="UP000236728"/>
    </source>
</evidence>
<reference evidence="3 4" key="1">
    <citation type="submission" date="2016-10" db="EMBL/GenBank/DDBJ databases">
        <authorList>
            <person name="de Groot N.N."/>
        </authorList>
    </citation>
    <scope>NUCLEOTIDE SEQUENCE [LARGE SCALE GENOMIC DNA]</scope>
    <source>
        <strain evidence="3 4">DSM 22489</strain>
    </source>
</reference>
<keyword evidence="2" id="KW-0732">Signal</keyword>
<gene>
    <name evidence="3" type="ORF">SAMN05421819_3523</name>
</gene>
<dbReference type="EMBL" id="FNVA01000006">
    <property type="protein sequence ID" value="SEG55786.1"/>
    <property type="molecule type" value="Genomic_DNA"/>
</dbReference>